<dbReference type="PROSITE" id="PS51480">
    <property type="entry name" value="DHAL"/>
    <property type="match status" value="1"/>
</dbReference>
<dbReference type="NCBIfam" id="TIGR03599">
    <property type="entry name" value="YloV"/>
    <property type="match status" value="1"/>
</dbReference>
<evidence type="ECO:0000313" key="3">
    <source>
        <dbReference type="Proteomes" id="UP000886891"/>
    </source>
</evidence>
<feature type="domain" description="DhaL" evidence="1">
    <location>
        <begin position="8"/>
        <end position="200"/>
    </location>
</feature>
<protein>
    <submittedName>
        <fullName evidence="2">DAK2 domain-containing protein</fullName>
    </submittedName>
</protein>
<dbReference type="Proteomes" id="UP000886891">
    <property type="component" value="Unassembled WGS sequence"/>
</dbReference>
<evidence type="ECO:0000313" key="2">
    <source>
        <dbReference type="EMBL" id="HIU99637.1"/>
    </source>
</evidence>
<dbReference type="InterPro" id="IPR004007">
    <property type="entry name" value="DhaL_dom"/>
</dbReference>
<dbReference type="EMBL" id="DVOH01000010">
    <property type="protein sequence ID" value="HIU99637.1"/>
    <property type="molecule type" value="Genomic_DNA"/>
</dbReference>
<dbReference type="PANTHER" id="PTHR33434">
    <property type="entry name" value="DEGV DOMAIN-CONTAINING PROTEIN DR_1986-RELATED"/>
    <property type="match status" value="1"/>
</dbReference>
<dbReference type="Pfam" id="PF02734">
    <property type="entry name" value="Dak2"/>
    <property type="match status" value="1"/>
</dbReference>
<evidence type="ECO:0000259" key="1">
    <source>
        <dbReference type="PROSITE" id="PS51480"/>
    </source>
</evidence>
<reference evidence="2" key="1">
    <citation type="submission" date="2020-10" db="EMBL/GenBank/DDBJ databases">
        <authorList>
            <person name="Gilroy R."/>
        </authorList>
    </citation>
    <scope>NUCLEOTIDE SEQUENCE</scope>
    <source>
        <strain evidence="2">23406</strain>
    </source>
</reference>
<dbReference type="Pfam" id="PF21645">
    <property type="entry name" value="FakA-like_M"/>
    <property type="match status" value="1"/>
</dbReference>
<proteinExistence type="predicted"/>
<dbReference type="InterPro" id="IPR036117">
    <property type="entry name" value="DhaL_dom_sf"/>
</dbReference>
<reference evidence="2" key="2">
    <citation type="journal article" date="2021" name="PeerJ">
        <title>Extensive microbial diversity within the chicken gut microbiome revealed by metagenomics and culture.</title>
        <authorList>
            <person name="Gilroy R."/>
            <person name="Ravi A."/>
            <person name="Getino M."/>
            <person name="Pursley I."/>
            <person name="Horton D.L."/>
            <person name="Alikhan N.F."/>
            <person name="Baker D."/>
            <person name="Gharbi K."/>
            <person name="Hall N."/>
            <person name="Watson M."/>
            <person name="Adriaenssens E.M."/>
            <person name="Foster-Nyarko E."/>
            <person name="Jarju S."/>
            <person name="Secka A."/>
            <person name="Antonio M."/>
            <person name="Oren A."/>
            <person name="Chaudhuri R.R."/>
            <person name="La Ragione R."/>
            <person name="Hildebrand F."/>
            <person name="Pallen M.J."/>
        </authorList>
    </citation>
    <scope>NUCLEOTIDE SEQUENCE</scope>
    <source>
        <strain evidence="2">23406</strain>
    </source>
</reference>
<gene>
    <name evidence="2" type="ORF">IAB14_00820</name>
</gene>
<name>A0A9D1NAP5_9FIRM</name>
<dbReference type="PANTHER" id="PTHR33434:SF4">
    <property type="entry name" value="PHOSPHATASE PROTEIN"/>
    <property type="match status" value="1"/>
</dbReference>
<dbReference type="InterPro" id="IPR019986">
    <property type="entry name" value="YloV-like"/>
</dbReference>
<sequence>MIETLNIDQIKAMFRGGAQNLALNKAYIDSLNVFPVPDGDTGTNMNLTMASTIREMEGAESDRTADVCQAIARGALKGARGNSGVILSQIFKGVSAELAEAKAITPKIFARALKNGSNVAYDVVTRPKEGTILTVIRLMSDYALKAASRKEDFLAFFPAILKKGEEVLQKTPDMLPVLKKAGVVDAGGRGLLVILTGMYNVLAGVEMQKLEEETSSAEQEIDVADPEIHNLEDIKFAYCTEFFIINLHKKTTMADIDKLREKLGKIGDCVLVVGDLQLVKIHVHTNNPGKALEYALQLGELERPKIENMLEQHRALQNGKKSAEVPEPKAAPAVRPEPIKEAGMVAICTGSGLKSIFGELGVDLVIEGGQTMNPSVDDIVNAVDSVPANTVYILPNNSNIVLAAEQAKELTKAKLVVIATKNIPQGIAAAISFDPDGTLEQNVEAMSAAAARVRSGQVTHAVRETEMDGFMLKNGDIIGIYHGVIVAKGDEIAAVTRDVIDKMTDDDTASITLYYGEGVTEADAEELVASVQEDYPFYDVVACRGGQNHYYYYISVE</sequence>
<accession>A0A9D1NAP5</accession>
<dbReference type="InterPro" id="IPR050270">
    <property type="entry name" value="DegV_domain_contain"/>
</dbReference>
<dbReference type="GO" id="GO:0006071">
    <property type="term" value="P:glycerol metabolic process"/>
    <property type="evidence" value="ECO:0007669"/>
    <property type="project" value="InterPro"/>
</dbReference>
<comment type="caution">
    <text evidence="2">The sequence shown here is derived from an EMBL/GenBank/DDBJ whole genome shotgun (WGS) entry which is preliminary data.</text>
</comment>
<dbReference type="AlphaFoldDB" id="A0A9D1NAP5"/>
<dbReference type="Pfam" id="PF13684">
    <property type="entry name" value="FakA-like_C"/>
    <property type="match status" value="1"/>
</dbReference>
<organism evidence="2 3">
    <name type="scientific">Candidatus Stercoripulliclostridium merdipullorum</name>
    <dbReference type="NCBI Taxonomy" id="2840952"/>
    <lineage>
        <taxon>Bacteria</taxon>
        <taxon>Bacillati</taxon>
        <taxon>Bacillota</taxon>
        <taxon>Clostridia</taxon>
        <taxon>Eubacteriales</taxon>
        <taxon>Candidatus Stercoripulliclostridium</taxon>
    </lineage>
</organism>
<dbReference type="SUPFAM" id="SSF101473">
    <property type="entry name" value="DhaL-like"/>
    <property type="match status" value="1"/>
</dbReference>
<dbReference type="InterPro" id="IPR048394">
    <property type="entry name" value="FakA-like_M"/>
</dbReference>
<dbReference type="GO" id="GO:0004371">
    <property type="term" value="F:glycerone kinase activity"/>
    <property type="evidence" value="ECO:0007669"/>
    <property type="project" value="InterPro"/>
</dbReference>
<dbReference type="Gene3D" id="1.25.40.340">
    <property type="match status" value="1"/>
</dbReference>
<dbReference type="SMART" id="SM01121">
    <property type="entry name" value="Dak1_2"/>
    <property type="match status" value="1"/>
</dbReference>
<dbReference type="SMART" id="SM01120">
    <property type="entry name" value="Dak2"/>
    <property type="match status" value="1"/>
</dbReference>
<dbReference type="InterPro" id="IPR033470">
    <property type="entry name" value="FakA-like_C"/>
</dbReference>